<organism evidence="2 3">
    <name type="scientific">Sparassis crispa</name>
    <dbReference type="NCBI Taxonomy" id="139825"/>
    <lineage>
        <taxon>Eukaryota</taxon>
        <taxon>Fungi</taxon>
        <taxon>Dikarya</taxon>
        <taxon>Basidiomycota</taxon>
        <taxon>Agaricomycotina</taxon>
        <taxon>Agaricomycetes</taxon>
        <taxon>Polyporales</taxon>
        <taxon>Sparassidaceae</taxon>
        <taxon>Sparassis</taxon>
    </lineage>
</organism>
<name>A0A401GFY6_9APHY</name>
<evidence type="ECO:0000256" key="1">
    <source>
        <dbReference type="SAM" id="Phobius"/>
    </source>
</evidence>
<keyword evidence="1" id="KW-1133">Transmembrane helix</keyword>
<evidence type="ECO:0000313" key="3">
    <source>
        <dbReference type="Proteomes" id="UP000287166"/>
    </source>
</evidence>
<dbReference type="AlphaFoldDB" id="A0A401GFY6"/>
<reference evidence="2 3" key="1">
    <citation type="journal article" date="2018" name="Sci. Rep.">
        <title>Genome sequence of the cauliflower mushroom Sparassis crispa (Hanabiratake) and its association with beneficial usage.</title>
        <authorList>
            <person name="Kiyama R."/>
            <person name="Furutani Y."/>
            <person name="Kawaguchi K."/>
            <person name="Nakanishi T."/>
        </authorList>
    </citation>
    <scope>NUCLEOTIDE SEQUENCE [LARGE SCALE GENOMIC DNA]</scope>
</reference>
<keyword evidence="3" id="KW-1185">Reference proteome</keyword>
<dbReference type="RefSeq" id="XP_027612020.1">
    <property type="nucleotide sequence ID" value="XM_027756219.1"/>
</dbReference>
<proteinExistence type="predicted"/>
<gene>
    <name evidence="2" type="ORF">SCP_0308320</name>
</gene>
<protein>
    <submittedName>
        <fullName evidence="2">Uncharacterized protein</fullName>
    </submittedName>
</protein>
<dbReference type="GeneID" id="38778024"/>
<feature type="transmembrane region" description="Helical" evidence="1">
    <location>
        <begin position="93"/>
        <end position="112"/>
    </location>
</feature>
<dbReference type="EMBL" id="BFAD01000003">
    <property type="protein sequence ID" value="GBE81107.1"/>
    <property type="molecule type" value="Genomic_DNA"/>
</dbReference>
<dbReference type="Proteomes" id="UP000287166">
    <property type="component" value="Unassembled WGS sequence"/>
</dbReference>
<keyword evidence="1" id="KW-0812">Transmembrane</keyword>
<accession>A0A401GFY6</accession>
<comment type="caution">
    <text evidence="2">The sequence shown here is derived from an EMBL/GenBank/DDBJ whole genome shotgun (WGS) entry which is preliminary data.</text>
</comment>
<evidence type="ECO:0000313" key="2">
    <source>
        <dbReference type="EMBL" id="GBE81107.1"/>
    </source>
</evidence>
<sequence length="147" mass="16231">MRAGFVCCSCWDSYAWEIDGEDIADSAYKGFAGVRGVNSAKAARPATEQIDHNNEESLHPRAMVLRTAAAVGLWLLKGMELPCRSQPPHSQSAFHIFVTLCICFIITVPAVGRRFYTQRPHLPPIIIFHHCVTRENLVVTAPQIVGG</sequence>
<keyword evidence="1" id="KW-0472">Membrane</keyword>
<dbReference type="InParanoid" id="A0A401GFY6"/>